<name>A0A2R6A6S9_9ARCH</name>
<proteinExistence type="predicted"/>
<dbReference type="EMBL" id="NEXC01000103">
    <property type="protein sequence ID" value="PSN82069.1"/>
    <property type="molecule type" value="Genomic_DNA"/>
</dbReference>
<reference evidence="1 2" key="1">
    <citation type="submission" date="2017-04" db="EMBL/GenBank/DDBJ databases">
        <title>Novel microbial lineages endemic to geothermal iron-oxide mats fill important gaps in the evolutionary history of Archaea.</title>
        <authorList>
            <person name="Jay Z.J."/>
            <person name="Beam J.P."/>
            <person name="Dlakic M."/>
            <person name="Rusch D.B."/>
            <person name="Kozubal M.A."/>
            <person name="Inskeep W.P."/>
        </authorList>
    </citation>
    <scope>NUCLEOTIDE SEQUENCE [LARGE SCALE GENOMIC DNA]</scope>
    <source>
        <strain evidence="1">OSP_D</strain>
    </source>
</reference>
<accession>A0A2R6A6S9</accession>
<organism evidence="1 2">
    <name type="scientific">Candidatus Marsarchaeota G1 archaeon OSP_D</name>
    <dbReference type="NCBI Taxonomy" id="1978155"/>
    <lineage>
        <taxon>Archaea</taxon>
        <taxon>Candidatus Marsarchaeota</taxon>
        <taxon>Candidatus Marsarchaeota group 1</taxon>
    </lineage>
</organism>
<dbReference type="Proteomes" id="UP000240880">
    <property type="component" value="Unassembled WGS sequence"/>
</dbReference>
<gene>
    <name evidence="1" type="ORF">B9Q01_09075</name>
</gene>
<protein>
    <submittedName>
        <fullName evidence="1">Uncharacterized protein</fullName>
    </submittedName>
</protein>
<comment type="caution">
    <text evidence="1">The sequence shown here is derived from an EMBL/GenBank/DDBJ whole genome shotgun (WGS) entry which is preliminary data.</text>
</comment>
<dbReference type="AlphaFoldDB" id="A0A2R6A6S9"/>
<sequence>MDKVREIAIYKVSKPFTPDKELYKSLRELKVGKSFLESMKTDAVNCPMVGGESPALKCLTCPYFVRRVKGYIHCRYAL</sequence>
<evidence type="ECO:0000313" key="2">
    <source>
        <dbReference type="Proteomes" id="UP000240880"/>
    </source>
</evidence>
<evidence type="ECO:0000313" key="1">
    <source>
        <dbReference type="EMBL" id="PSN82069.1"/>
    </source>
</evidence>